<evidence type="ECO:0000313" key="2">
    <source>
        <dbReference type="Proteomes" id="UP000285236"/>
    </source>
</evidence>
<protein>
    <submittedName>
        <fullName evidence="1">VWA domain-containing protein</fullName>
    </submittedName>
</protein>
<evidence type="ECO:0000313" key="1">
    <source>
        <dbReference type="EMBL" id="RGU96238.1"/>
    </source>
</evidence>
<dbReference type="InterPro" id="IPR036465">
    <property type="entry name" value="vWFA_dom_sf"/>
</dbReference>
<gene>
    <name evidence="1" type="ORF">DWW35_09610</name>
</gene>
<accession>A0AA92W3Z8</accession>
<dbReference type="Gene3D" id="3.40.50.410">
    <property type="entry name" value="von Willebrand factor, type A domain"/>
    <property type="match status" value="1"/>
</dbReference>
<dbReference type="SUPFAM" id="SSF53300">
    <property type="entry name" value="vWA-like"/>
    <property type="match status" value="1"/>
</dbReference>
<organism evidence="1 2">
    <name type="scientific">Segatella copri</name>
    <dbReference type="NCBI Taxonomy" id="165179"/>
    <lineage>
        <taxon>Bacteria</taxon>
        <taxon>Pseudomonadati</taxon>
        <taxon>Bacteroidota</taxon>
        <taxon>Bacteroidia</taxon>
        <taxon>Bacteroidales</taxon>
        <taxon>Prevotellaceae</taxon>
        <taxon>Segatella</taxon>
    </lineage>
</organism>
<dbReference type="EMBL" id="QRYP01000025">
    <property type="protein sequence ID" value="RGU96238.1"/>
    <property type="molecule type" value="Genomic_DNA"/>
</dbReference>
<sequence>MAKNDKQWSSATPGLLIILVDKSGSMMLKYKNEPVSRTEFATRVINRVINDIIKKNFNGKEPKNRCFISVISYCAEVKEECSGFLTDLYKSPKRIETVTKKVSDGAGSLVDKIVKMPIWVEPTDTDTWTDMRGAFVMAKKLVESWMADKPDNPAPVIINISDGVPYYDHKSNSVCVEETKAVANEIMNISNSDGNVLIFNAEIGDTSKEIITPCDDNDVKNGGQGAEFLYEISSVIPEGYIDAAHKNELPVKPNSRGCVFSADAVSLIKLIDFGSSKGLGDK</sequence>
<reference evidence="1 2" key="1">
    <citation type="submission" date="2018-08" db="EMBL/GenBank/DDBJ databases">
        <title>A genome reference for cultivated species of the human gut microbiota.</title>
        <authorList>
            <person name="Zou Y."/>
            <person name="Xue W."/>
            <person name="Luo G."/>
        </authorList>
    </citation>
    <scope>NUCLEOTIDE SEQUENCE [LARGE SCALE GENOMIC DNA]</scope>
    <source>
        <strain evidence="1 2">AF15-25</strain>
    </source>
</reference>
<comment type="caution">
    <text evidence="1">The sequence shown here is derived from an EMBL/GenBank/DDBJ whole genome shotgun (WGS) entry which is preliminary data.</text>
</comment>
<dbReference type="RefSeq" id="WP_117662143.1">
    <property type="nucleotide sequence ID" value="NZ_CABOGV010000009.1"/>
</dbReference>
<name>A0AA92W3Z8_9BACT</name>
<dbReference type="Proteomes" id="UP000285236">
    <property type="component" value="Unassembled WGS sequence"/>
</dbReference>
<proteinExistence type="predicted"/>
<dbReference type="AlphaFoldDB" id="A0AA92W3Z8"/>